<evidence type="ECO:0000313" key="2">
    <source>
        <dbReference type="Proteomes" id="UP000008635"/>
    </source>
</evidence>
<dbReference type="RefSeq" id="WP_013557707.1">
    <property type="nucleotide sequence ID" value="NC_014958.1"/>
</dbReference>
<reference evidence="1 2" key="1">
    <citation type="journal article" date="2011" name="Stand. Genomic Sci.">
        <title>Complete genome sequence of Deinococcus maricopensis type strain (LB-34).</title>
        <authorList>
            <person name="Pukall R."/>
            <person name="Zeytun A."/>
            <person name="Lucas S."/>
            <person name="Lapidus A."/>
            <person name="Hammon N."/>
            <person name="Deshpande S."/>
            <person name="Nolan M."/>
            <person name="Cheng J.F."/>
            <person name="Pitluck S."/>
            <person name="Liolios K."/>
            <person name="Pagani I."/>
            <person name="Mikhailova N."/>
            <person name="Ivanova N."/>
            <person name="Mavromatis K."/>
            <person name="Pati A."/>
            <person name="Tapia R."/>
            <person name="Han C."/>
            <person name="Goodwin L."/>
            <person name="Chen A."/>
            <person name="Palaniappan K."/>
            <person name="Land M."/>
            <person name="Hauser L."/>
            <person name="Chang Y.J."/>
            <person name="Jeffries C.D."/>
            <person name="Brambilla E.M."/>
            <person name="Rohde M."/>
            <person name="Goker M."/>
            <person name="Detter J.C."/>
            <person name="Woyke T."/>
            <person name="Bristow J."/>
            <person name="Eisen J.A."/>
            <person name="Markowitz V."/>
            <person name="Hugenholtz P."/>
            <person name="Kyrpides N.C."/>
            <person name="Klenk H.P."/>
        </authorList>
    </citation>
    <scope>NUCLEOTIDE SEQUENCE [LARGE SCALE GENOMIC DNA]</scope>
    <source>
        <strain evidence="2">DSM 21211 / LMG 22137 / NRRL B-23946 / LB-34</strain>
    </source>
</reference>
<dbReference type="HOGENOM" id="CLU_2394845_0_0_0"/>
<reference evidence="2" key="2">
    <citation type="submission" date="2011-01" db="EMBL/GenBank/DDBJ databases">
        <title>The complete genome of Deinococcus maricopensis DSM 21211.</title>
        <authorList>
            <consortium name="US DOE Joint Genome Institute (JGI-PGF)"/>
            <person name="Lucas S."/>
            <person name="Copeland A."/>
            <person name="Lapidus A."/>
            <person name="Goodwin L."/>
            <person name="Pitluck S."/>
            <person name="Kyrpides N."/>
            <person name="Mavromatis K."/>
            <person name="Pagani I."/>
            <person name="Ivanova N."/>
            <person name="Ovchinnikova G."/>
            <person name="Zeytun A."/>
            <person name="Detter J.C."/>
            <person name="Han C."/>
            <person name="Land M."/>
            <person name="Hauser L."/>
            <person name="Markowitz V."/>
            <person name="Cheng J.-F."/>
            <person name="Hugenholtz P."/>
            <person name="Woyke T."/>
            <person name="Wu D."/>
            <person name="Pukall R."/>
            <person name="Gehrich-Schroeter G."/>
            <person name="Brambilla E."/>
            <person name="Klenk H.-P."/>
            <person name="Eisen J.A."/>
        </authorList>
    </citation>
    <scope>NUCLEOTIDE SEQUENCE [LARGE SCALE GENOMIC DNA]</scope>
    <source>
        <strain evidence="2">DSM 21211 / LMG 22137 / NRRL B-23946 / LB-34</strain>
    </source>
</reference>
<accession>E8UAW4</accession>
<dbReference type="EMBL" id="CP002454">
    <property type="protein sequence ID" value="ADV68203.1"/>
    <property type="molecule type" value="Genomic_DNA"/>
</dbReference>
<name>E8UAW4_DEIML</name>
<dbReference type="KEGG" id="dmr:Deima_2569"/>
<dbReference type="Proteomes" id="UP000008635">
    <property type="component" value="Chromosome"/>
</dbReference>
<evidence type="ECO:0000313" key="1">
    <source>
        <dbReference type="EMBL" id="ADV68203.1"/>
    </source>
</evidence>
<gene>
    <name evidence="1" type="ordered locus">Deima_2569</name>
</gene>
<proteinExistence type="predicted"/>
<protein>
    <submittedName>
        <fullName evidence="1">Uncharacterized protein</fullName>
    </submittedName>
</protein>
<organism evidence="1 2">
    <name type="scientific">Deinococcus maricopensis (strain DSM 21211 / LMG 22137 / NRRL B-23946 / LB-34)</name>
    <dbReference type="NCBI Taxonomy" id="709986"/>
    <lineage>
        <taxon>Bacteria</taxon>
        <taxon>Thermotogati</taxon>
        <taxon>Deinococcota</taxon>
        <taxon>Deinococci</taxon>
        <taxon>Deinococcales</taxon>
        <taxon>Deinococcaceae</taxon>
        <taxon>Deinococcus</taxon>
    </lineage>
</organism>
<sequence length="93" mass="10407">MTIKRHYDVLVRNPFPHHWLCGDAAVKVDRHGDTLVFTSYAEGPAQPFSVQWPIPSHWDGTYGFYEVEPPLRITEAQYRALISAAGPALLASA</sequence>
<dbReference type="AlphaFoldDB" id="E8UAW4"/>
<keyword evidence="2" id="KW-1185">Reference proteome</keyword>